<dbReference type="PANTHER" id="PTHR31302">
    <property type="entry name" value="TRANSMEMBRANE PROTEIN WITH METALLOPHOSPHOESTERASE DOMAIN-RELATED"/>
    <property type="match status" value="1"/>
</dbReference>
<evidence type="ECO:0000259" key="4">
    <source>
        <dbReference type="Pfam" id="PF00149"/>
    </source>
</evidence>
<accession>A0ABU1Y027</accession>
<dbReference type="RefSeq" id="WP_310237596.1">
    <property type="nucleotide sequence ID" value="NZ_JAVDWO010000015.1"/>
</dbReference>
<proteinExistence type="predicted"/>
<organism evidence="5 6">
    <name type="scientific">Luteimonas terrae</name>
    <dbReference type="NCBI Taxonomy" id="1530191"/>
    <lineage>
        <taxon>Bacteria</taxon>
        <taxon>Pseudomonadati</taxon>
        <taxon>Pseudomonadota</taxon>
        <taxon>Gammaproteobacteria</taxon>
        <taxon>Lysobacterales</taxon>
        <taxon>Lysobacteraceae</taxon>
        <taxon>Luteimonas</taxon>
    </lineage>
</organism>
<dbReference type="InterPro" id="IPR051158">
    <property type="entry name" value="Metallophosphoesterase_sf"/>
</dbReference>
<keyword evidence="1" id="KW-0479">Metal-binding</keyword>
<sequence length="376" mass="39886">MLSVVAIVLASYLVLRVVFPLRLPWPVRTALAVLVYGLALHHRIVARFAGSMASPELPKLVIAALGTGFIALLLTAVFVLLLDAATLLVWALRRRSALTALRGPWLRPGAAVLALVLSAFGTWQAMVVPQVRQVDVSITGLPQAFDGYRVLQLTDIHASRLLTGDWVAGVVAEANAQQPDLIVITGDLVDGSVTARANDVRPLVDLHAPDGVIAITGNHEYYGQYQDWMDAFRAMGMAVLENTHVRVERDGAALTIAGVTDPVAERYGQALPDLDAALAGADPQAPVVLLDHRPVAARESAKRGVALQLSGHTHGGHIVGMDRLVACANGGFVSGLYPVDGMQLYVSNGAGLWPGFATRIGVPSEIAVITLRRADG</sequence>
<keyword evidence="3" id="KW-1133">Transmembrane helix</keyword>
<gene>
    <name evidence="5" type="ORF">J2W68_003127</name>
</gene>
<dbReference type="Pfam" id="PF00149">
    <property type="entry name" value="Metallophos"/>
    <property type="match status" value="1"/>
</dbReference>
<dbReference type="Proteomes" id="UP001256588">
    <property type="component" value="Unassembled WGS sequence"/>
</dbReference>
<dbReference type="Gene3D" id="3.60.21.10">
    <property type="match status" value="1"/>
</dbReference>
<name>A0ABU1Y027_9GAMM</name>
<keyword evidence="6" id="KW-1185">Reference proteome</keyword>
<dbReference type="InterPro" id="IPR029052">
    <property type="entry name" value="Metallo-depent_PP-like"/>
</dbReference>
<comment type="caution">
    <text evidence="5">The sequence shown here is derived from an EMBL/GenBank/DDBJ whole genome shotgun (WGS) entry which is preliminary data.</text>
</comment>
<dbReference type="CDD" id="cd07385">
    <property type="entry name" value="MPP_YkuE_C"/>
    <property type="match status" value="1"/>
</dbReference>
<dbReference type="PANTHER" id="PTHR31302:SF31">
    <property type="entry name" value="PHOSPHODIESTERASE YAEI"/>
    <property type="match status" value="1"/>
</dbReference>
<keyword evidence="3" id="KW-0472">Membrane</keyword>
<keyword evidence="2" id="KW-0378">Hydrolase</keyword>
<dbReference type="EMBL" id="JAVDWO010000015">
    <property type="protein sequence ID" value="MDR7194382.1"/>
    <property type="molecule type" value="Genomic_DNA"/>
</dbReference>
<protein>
    <submittedName>
        <fullName evidence="5">MPP superfamily phosphohydrolase</fullName>
    </submittedName>
</protein>
<feature type="transmembrane region" description="Helical" evidence="3">
    <location>
        <begin position="60"/>
        <end position="93"/>
    </location>
</feature>
<dbReference type="InterPro" id="IPR004843">
    <property type="entry name" value="Calcineurin-like_PHP"/>
</dbReference>
<feature type="domain" description="Calcineurin-like phosphoesterase" evidence="4">
    <location>
        <begin position="149"/>
        <end position="315"/>
    </location>
</feature>
<keyword evidence="3" id="KW-0812">Transmembrane</keyword>
<evidence type="ECO:0000256" key="1">
    <source>
        <dbReference type="ARBA" id="ARBA00022723"/>
    </source>
</evidence>
<dbReference type="SUPFAM" id="SSF56300">
    <property type="entry name" value="Metallo-dependent phosphatases"/>
    <property type="match status" value="1"/>
</dbReference>
<evidence type="ECO:0000256" key="2">
    <source>
        <dbReference type="ARBA" id="ARBA00022801"/>
    </source>
</evidence>
<feature type="transmembrane region" description="Helical" evidence="3">
    <location>
        <begin position="105"/>
        <end position="123"/>
    </location>
</feature>
<reference evidence="5 6" key="1">
    <citation type="submission" date="2023-07" db="EMBL/GenBank/DDBJ databases">
        <title>Sorghum-associated microbial communities from plants grown in Nebraska, USA.</title>
        <authorList>
            <person name="Schachtman D."/>
        </authorList>
    </citation>
    <scope>NUCLEOTIDE SEQUENCE [LARGE SCALE GENOMIC DNA]</scope>
    <source>
        <strain evidence="5 6">4099</strain>
    </source>
</reference>
<evidence type="ECO:0000313" key="6">
    <source>
        <dbReference type="Proteomes" id="UP001256588"/>
    </source>
</evidence>
<evidence type="ECO:0000313" key="5">
    <source>
        <dbReference type="EMBL" id="MDR7194382.1"/>
    </source>
</evidence>
<evidence type="ECO:0000256" key="3">
    <source>
        <dbReference type="SAM" id="Phobius"/>
    </source>
</evidence>